<organism evidence="8 9">
    <name type="scientific">Phyllobacterium endophyticum</name>
    <dbReference type="NCBI Taxonomy" id="1149773"/>
    <lineage>
        <taxon>Bacteria</taxon>
        <taxon>Pseudomonadati</taxon>
        <taxon>Pseudomonadota</taxon>
        <taxon>Alphaproteobacteria</taxon>
        <taxon>Hyphomicrobiales</taxon>
        <taxon>Phyllobacteriaceae</taxon>
        <taxon>Phyllobacterium</taxon>
    </lineage>
</organism>
<dbReference type="GO" id="GO:0015297">
    <property type="term" value="F:antiporter activity"/>
    <property type="evidence" value="ECO:0007669"/>
    <property type="project" value="InterPro"/>
</dbReference>
<evidence type="ECO:0000256" key="4">
    <source>
        <dbReference type="ARBA" id="ARBA00022692"/>
    </source>
</evidence>
<accession>A0A2P7B2G8</accession>
<evidence type="ECO:0000256" key="1">
    <source>
        <dbReference type="ARBA" id="ARBA00004429"/>
    </source>
</evidence>
<feature type="transmembrane region" description="Helical" evidence="7">
    <location>
        <begin position="366"/>
        <end position="390"/>
    </location>
</feature>
<evidence type="ECO:0000313" key="8">
    <source>
        <dbReference type="EMBL" id="PSH60659.1"/>
    </source>
</evidence>
<comment type="caution">
    <text evidence="8">The sequence shown here is derived from an EMBL/GenBank/DDBJ whole genome shotgun (WGS) entry which is preliminary data.</text>
</comment>
<dbReference type="EMBL" id="PGGN01000001">
    <property type="protein sequence ID" value="PSH60659.1"/>
    <property type="molecule type" value="Genomic_DNA"/>
</dbReference>
<comment type="subcellular location">
    <subcellularLocation>
        <location evidence="1">Cell inner membrane</location>
        <topology evidence="1">Multi-pass membrane protein</topology>
    </subcellularLocation>
</comment>
<gene>
    <name evidence="8" type="ORF">CU100_02985</name>
</gene>
<reference evidence="9" key="1">
    <citation type="submission" date="2017-11" db="EMBL/GenBank/DDBJ databases">
        <authorList>
            <person name="Kuznetsova I."/>
            <person name="Sazanova A."/>
            <person name="Chirak E."/>
            <person name="Safronova V."/>
            <person name="Willems A."/>
        </authorList>
    </citation>
    <scope>NUCLEOTIDE SEQUENCE [LARGE SCALE GENOMIC DNA]</scope>
    <source>
        <strain evidence="9">PEPV15</strain>
    </source>
</reference>
<name>A0A2P7B2G8_9HYPH</name>
<evidence type="ECO:0000256" key="3">
    <source>
        <dbReference type="ARBA" id="ARBA00022475"/>
    </source>
</evidence>
<keyword evidence="3" id="KW-1003">Cell membrane</keyword>
<feature type="transmembrane region" description="Helical" evidence="7">
    <location>
        <begin position="396"/>
        <end position="418"/>
    </location>
</feature>
<dbReference type="PIRSF" id="PIRSF006603">
    <property type="entry name" value="DinF"/>
    <property type="match status" value="1"/>
</dbReference>
<keyword evidence="9" id="KW-1185">Reference proteome</keyword>
<dbReference type="OrthoDB" id="7718525at2"/>
<dbReference type="InterPro" id="IPR002528">
    <property type="entry name" value="MATE_fam"/>
</dbReference>
<keyword evidence="4 7" id="KW-0812">Transmembrane</keyword>
<feature type="transmembrane region" description="Helical" evidence="7">
    <location>
        <begin position="114"/>
        <end position="135"/>
    </location>
</feature>
<keyword evidence="2" id="KW-0813">Transport</keyword>
<dbReference type="AlphaFoldDB" id="A0A2P7B2G8"/>
<dbReference type="InterPro" id="IPR051327">
    <property type="entry name" value="MATE_MepA_subfamily"/>
</dbReference>
<dbReference type="GO" id="GO:0042910">
    <property type="term" value="F:xenobiotic transmembrane transporter activity"/>
    <property type="evidence" value="ECO:0007669"/>
    <property type="project" value="InterPro"/>
</dbReference>
<dbReference type="InterPro" id="IPR048279">
    <property type="entry name" value="MdtK-like"/>
</dbReference>
<keyword evidence="6 7" id="KW-0472">Membrane</keyword>
<proteinExistence type="predicted"/>
<feature type="transmembrane region" description="Helical" evidence="7">
    <location>
        <begin position="291"/>
        <end position="313"/>
    </location>
</feature>
<feature type="transmembrane region" description="Helical" evidence="7">
    <location>
        <begin position="29"/>
        <end position="57"/>
    </location>
</feature>
<feature type="transmembrane region" description="Helical" evidence="7">
    <location>
        <begin position="173"/>
        <end position="192"/>
    </location>
</feature>
<dbReference type="GO" id="GO:0005886">
    <property type="term" value="C:plasma membrane"/>
    <property type="evidence" value="ECO:0007669"/>
    <property type="project" value="UniProtKB-SubCell"/>
</dbReference>
<evidence type="ECO:0000256" key="6">
    <source>
        <dbReference type="ARBA" id="ARBA00023136"/>
    </source>
</evidence>
<evidence type="ECO:0000256" key="7">
    <source>
        <dbReference type="SAM" id="Phobius"/>
    </source>
</evidence>
<evidence type="ECO:0000313" key="9">
    <source>
        <dbReference type="Proteomes" id="UP000241158"/>
    </source>
</evidence>
<dbReference type="PANTHER" id="PTHR43823">
    <property type="entry name" value="SPORULATION PROTEIN YKVU"/>
    <property type="match status" value="1"/>
</dbReference>
<feature type="transmembrane region" description="Helical" evidence="7">
    <location>
        <begin position="333"/>
        <end position="354"/>
    </location>
</feature>
<dbReference type="Proteomes" id="UP000241158">
    <property type="component" value="Unassembled WGS sequence"/>
</dbReference>
<feature type="transmembrane region" description="Helical" evidence="7">
    <location>
        <begin position="251"/>
        <end position="279"/>
    </location>
</feature>
<evidence type="ECO:0000256" key="2">
    <source>
        <dbReference type="ARBA" id="ARBA00022448"/>
    </source>
</evidence>
<dbReference type="Pfam" id="PF01554">
    <property type="entry name" value="MatE"/>
    <property type="match status" value="2"/>
</dbReference>
<feature type="transmembrane region" description="Helical" evidence="7">
    <location>
        <begin position="213"/>
        <end position="245"/>
    </location>
</feature>
<feature type="transmembrane region" description="Helical" evidence="7">
    <location>
        <begin position="147"/>
        <end position="167"/>
    </location>
</feature>
<protein>
    <submittedName>
        <fullName evidence="8">MATE family efflux transporter</fullName>
    </submittedName>
</protein>
<keyword evidence="5 7" id="KW-1133">Transmembrane helix</keyword>
<dbReference type="PANTHER" id="PTHR43823:SF3">
    <property type="entry name" value="MULTIDRUG EXPORT PROTEIN MEPA"/>
    <property type="match status" value="1"/>
</dbReference>
<dbReference type="NCBIfam" id="TIGR00797">
    <property type="entry name" value="matE"/>
    <property type="match status" value="1"/>
</dbReference>
<sequence length="442" mass="46580">MPAVAGLSINAVHHTINMVFVGMIGSQEIAAITIVLPILMMVGAIGEGLGVGVATAVSRALGGGDPRHANVTASTLFMLAIPVGLALTAAILLFRRELLILFGASEPMLPLAEHYLAIVAFSVTLTMLQILSDFIAISEGNTRFSMWTLLGCFALNIVLDPILIFWFGFGLAGAAIATILSQIAALVAYLVYFHRRVGTLHIAARFVAFRTDVLKPVLLIGLPVSLTSMLSSASFAVLFTFAGFYRGDSGIAGIGIALRVLTLGMLPIIGLSLGGQAVLSFAWGARNSQRLLAASGILIKLTSAFAFLYGLGVVLLRHRVAAVFTADPAIADIAALTLVITHIPFIFFGARQILLVLLQAQGRARLAASIGVAQNGYFLLPLLFILPHWFGFGGVLASLFIAPVLTALLSSALLAVILRQLRGRSPSSSITSFNSTVSERTS</sequence>
<feature type="transmembrane region" description="Helical" evidence="7">
    <location>
        <begin position="69"/>
        <end position="94"/>
    </location>
</feature>
<evidence type="ECO:0000256" key="5">
    <source>
        <dbReference type="ARBA" id="ARBA00022989"/>
    </source>
</evidence>